<dbReference type="PANTHER" id="PTHR10334">
    <property type="entry name" value="CYSTEINE-RICH SECRETORY PROTEIN-RELATED"/>
    <property type="match status" value="1"/>
</dbReference>
<name>A0A6H5I1I6_9HYME</name>
<feature type="compositionally biased region" description="Low complexity" evidence="3">
    <location>
        <begin position="620"/>
        <end position="629"/>
    </location>
</feature>
<dbReference type="SUPFAM" id="SSF55797">
    <property type="entry name" value="PR-1-like"/>
    <property type="match status" value="2"/>
</dbReference>
<dbReference type="SMART" id="SM00198">
    <property type="entry name" value="SCP"/>
    <property type="match status" value="1"/>
</dbReference>
<feature type="compositionally biased region" description="Polar residues" evidence="3">
    <location>
        <begin position="145"/>
        <end position="157"/>
    </location>
</feature>
<evidence type="ECO:0000256" key="2">
    <source>
        <dbReference type="ARBA" id="ARBA00022525"/>
    </source>
</evidence>
<dbReference type="FunFam" id="3.40.33.10:FF:000002">
    <property type="entry name" value="Golgi-associated plant pathogenesis-related protein 1"/>
    <property type="match status" value="1"/>
</dbReference>
<feature type="region of interest" description="Disordered" evidence="3">
    <location>
        <begin position="136"/>
        <end position="157"/>
    </location>
</feature>
<dbReference type="PROSITE" id="PS01009">
    <property type="entry name" value="CRISP_1"/>
    <property type="match status" value="1"/>
</dbReference>
<keyword evidence="6" id="KW-1185">Reference proteome</keyword>
<evidence type="ECO:0000259" key="4">
    <source>
        <dbReference type="SMART" id="SM00198"/>
    </source>
</evidence>
<keyword evidence="2" id="KW-0964">Secreted</keyword>
<dbReference type="InterPro" id="IPR034113">
    <property type="entry name" value="SCP_GAPR1-like"/>
</dbReference>
<protein>
    <recommendedName>
        <fullName evidence="4">SCP domain-containing protein</fullName>
    </recommendedName>
</protein>
<comment type="subcellular location">
    <subcellularLocation>
        <location evidence="1">Secreted</location>
    </subcellularLocation>
</comment>
<feature type="compositionally biased region" description="Low complexity" evidence="3">
    <location>
        <begin position="185"/>
        <end position="236"/>
    </location>
</feature>
<dbReference type="InterPro" id="IPR001283">
    <property type="entry name" value="CRISP-related"/>
</dbReference>
<dbReference type="CDD" id="cd05382">
    <property type="entry name" value="CAP_GAPR1-like"/>
    <property type="match status" value="1"/>
</dbReference>
<dbReference type="Gene3D" id="3.40.33.10">
    <property type="entry name" value="CAP"/>
    <property type="match status" value="2"/>
</dbReference>
<dbReference type="PRINTS" id="PR00837">
    <property type="entry name" value="V5TPXLIKE"/>
</dbReference>
<dbReference type="Pfam" id="PF00188">
    <property type="entry name" value="CAP"/>
    <property type="match status" value="2"/>
</dbReference>
<reference evidence="5 6" key="1">
    <citation type="submission" date="2020-02" db="EMBL/GenBank/DDBJ databases">
        <authorList>
            <person name="Ferguson B K."/>
        </authorList>
    </citation>
    <scope>NUCLEOTIDE SEQUENCE [LARGE SCALE GENOMIC DNA]</scope>
</reference>
<feature type="region of interest" description="Disordered" evidence="3">
    <location>
        <begin position="401"/>
        <end position="457"/>
    </location>
</feature>
<evidence type="ECO:0000256" key="3">
    <source>
        <dbReference type="SAM" id="MobiDB-lite"/>
    </source>
</evidence>
<feature type="region of interest" description="Disordered" evidence="3">
    <location>
        <begin position="590"/>
        <end position="641"/>
    </location>
</feature>
<dbReference type="EMBL" id="CADCXV010000225">
    <property type="protein sequence ID" value="CAB0028982.1"/>
    <property type="molecule type" value="Genomic_DNA"/>
</dbReference>
<gene>
    <name evidence="5" type="ORF">TBRA_LOCUS1089</name>
</gene>
<dbReference type="Proteomes" id="UP000479190">
    <property type="component" value="Unassembled WGS sequence"/>
</dbReference>
<feature type="compositionally biased region" description="Low complexity" evidence="3">
    <location>
        <begin position="422"/>
        <end position="457"/>
    </location>
</feature>
<evidence type="ECO:0000313" key="5">
    <source>
        <dbReference type="EMBL" id="CAB0028982.1"/>
    </source>
</evidence>
<dbReference type="InterPro" id="IPR018244">
    <property type="entry name" value="Allrgn_V5/Tpx1_CS"/>
</dbReference>
<proteinExistence type="predicted"/>
<evidence type="ECO:0000256" key="1">
    <source>
        <dbReference type="ARBA" id="ARBA00004613"/>
    </source>
</evidence>
<accession>A0A6H5I1I6</accession>
<feature type="domain" description="SCP" evidence="4">
    <location>
        <begin position="257"/>
        <end position="392"/>
    </location>
</feature>
<feature type="region of interest" description="Disordered" evidence="3">
    <location>
        <begin position="177"/>
        <end position="250"/>
    </location>
</feature>
<dbReference type="OrthoDB" id="337038at2759"/>
<dbReference type="InterPro" id="IPR035940">
    <property type="entry name" value="CAP_sf"/>
</dbReference>
<evidence type="ECO:0000313" key="6">
    <source>
        <dbReference type="Proteomes" id="UP000479190"/>
    </source>
</evidence>
<dbReference type="AlphaFoldDB" id="A0A6H5I1I6"/>
<organism evidence="5 6">
    <name type="scientific">Trichogramma brassicae</name>
    <dbReference type="NCBI Taxonomy" id="86971"/>
    <lineage>
        <taxon>Eukaryota</taxon>
        <taxon>Metazoa</taxon>
        <taxon>Ecdysozoa</taxon>
        <taxon>Arthropoda</taxon>
        <taxon>Hexapoda</taxon>
        <taxon>Insecta</taxon>
        <taxon>Pterygota</taxon>
        <taxon>Neoptera</taxon>
        <taxon>Endopterygota</taxon>
        <taxon>Hymenoptera</taxon>
        <taxon>Apocrita</taxon>
        <taxon>Proctotrupomorpha</taxon>
        <taxon>Chalcidoidea</taxon>
        <taxon>Trichogrammatidae</taxon>
        <taxon>Trichogramma</taxon>
    </lineage>
</organism>
<dbReference type="InterPro" id="IPR014044">
    <property type="entry name" value="CAP_dom"/>
</dbReference>
<feature type="region of interest" description="Disordered" evidence="3">
    <location>
        <begin position="49"/>
        <end position="73"/>
    </location>
</feature>
<sequence>MIIDELTNEDLCNVFLAAAGPRAVKYIQGAHQLSLIYTLSHALYIRDRNEPSSRQKKRGGSPRVGGPLSQSLSMIPPTMHGHDFNQPLSRVVMVRKTDQRTFSKGRKAPDGEPLLETVTRETVELFSGGRAERKYTSETRDIVTPKSSSTPTLNINREVSGTKKKVVGFVDEISPARADSVRSKSPLTASPASPGPLSSSSIHGSFHSSLGSDGMSCSSARSSSASPDSARYSSTSNQITKTEVRKPCVRRSGPSKEFVEACLEAHNHYRSRHGVPPLRLNKQLCKASQEWANSLATRGRLEHRANVDYGENLFCVWSSNPKTVINGDEPVHEWYAEEQQHAYGKEPTTLKTGHFTQVVWRDSLELGVGMARNRNGEVYVVANYNPAGNYLGSFTENVVPPLHRHSSNGDDYHHQHHHERTSSSSMSGASSPQPGKSSSSNGSSQPNSPEPQQQQLQLHKPVLDEKSWELEALKVHNEYRRRHRVPELRLNADLTAAAKQWACTLLNTNKLVPQSSSPYGENIYSMQCSDPKLIVSPREVISKWYAERKEHKFGTEPRIMNTYSVAGHARDGHGDGEARRYLRRGRLLSSARQHSRPVQRQRAQGPAAGRENCMTSGQVAAAAAAETRPTGGGGGGVSSSPDRQRFCRLQYLAKAAAAAAERVVFLATACHFQRIPIELKQQGRVHFFRTSMLTATTTDQTIDLIDYSQTVLL</sequence>
<dbReference type="GO" id="GO:0005576">
    <property type="term" value="C:extracellular region"/>
    <property type="evidence" value="ECO:0007669"/>
    <property type="project" value="UniProtKB-SubCell"/>
</dbReference>